<dbReference type="InterPro" id="IPR000719">
    <property type="entry name" value="Prot_kinase_dom"/>
</dbReference>
<dbReference type="FunFam" id="1.10.510.10:FF:000108">
    <property type="entry name" value="L-type lectin-domain containing receptor kinase S.4"/>
    <property type="match status" value="1"/>
</dbReference>
<evidence type="ECO:0000256" key="8">
    <source>
        <dbReference type="ARBA" id="ARBA00022692"/>
    </source>
</evidence>
<dbReference type="InterPro" id="IPR019825">
    <property type="entry name" value="Lectin_legB_Mn/Ca_BS"/>
</dbReference>
<evidence type="ECO:0000256" key="7">
    <source>
        <dbReference type="ARBA" id="ARBA00022679"/>
    </source>
</evidence>
<comment type="catalytic activity">
    <reaction evidence="18">
        <text>L-threonyl-[protein] + ATP = O-phospho-L-threonyl-[protein] + ADP + H(+)</text>
        <dbReference type="Rhea" id="RHEA:46608"/>
        <dbReference type="Rhea" id="RHEA-COMP:11060"/>
        <dbReference type="Rhea" id="RHEA-COMP:11605"/>
        <dbReference type="ChEBI" id="CHEBI:15378"/>
        <dbReference type="ChEBI" id="CHEBI:30013"/>
        <dbReference type="ChEBI" id="CHEBI:30616"/>
        <dbReference type="ChEBI" id="CHEBI:61977"/>
        <dbReference type="ChEBI" id="CHEBI:456216"/>
        <dbReference type="EC" id="2.7.11.1"/>
    </reaction>
</comment>
<keyword evidence="7" id="KW-0808">Transferase</keyword>
<dbReference type="SMART" id="SM00220">
    <property type="entry name" value="S_TKc"/>
    <property type="match status" value="1"/>
</dbReference>
<feature type="transmembrane region" description="Helical" evidence="21">
    <location>
        <begin position="12"/>
        <end position="32"/>
    </location>
</feature>
<dbReference type="Gene3D" id="2.60.120.200">
    <property type="match status" value="1"/>
</dbReference>
<keyword evidence="16" id="KW-0675">Receptor</keyword>
<evidence type="ECO:0000256" key="6">
    <source>
        <dbReference type="ARBA" id="ARBA00022527"/>
    </source>
</evidence>
<dbReference type="InterPro" id="IPR017441">
    <property type="entry name" value="Protein_kinase_ATP_BS"/>
</dbReference>
<dbReference type="PROSITE" id="PS50011">
    <property type="entry name" value="PROTEIN_KINASE_DOM"/>
    <property type="match status" value="1"/>
</dbReference>
<reference evidence="24" key="1">
    <citation type="submission" date="2025-08" db="UniProtKB">
        <authorList>
            <consortium name="RefSeq"/>
        </authorList>
    </citation>
    <scope>IDENTIFICATION</scope>
</reference>
<dbReference type="PROSITE" id="PS00108">
    <property type="entry name" value="PROTEIN_KINASE_ST"/>
    <property type="match status" value="1"/>
</dbReference>
<keyword evidence="12" id="KW-0418">Kinase</keyword>
<dbReference type="Gene3D" id="1.10.510.10">
    <property type="entry name" value="Transferase(Phosphotransferase) domain 1"/>
    <property type="match status" value="1"/>
</dbReference>
<dbReference type="InterPro" id="IPR008271">
    <property type="entry name" value="Ser/Thr_kinase_AS"/>
</dbReference>
<dbReference type="KEGG" id="egu:105055956"/>
<dbReference type="InterPro" id="IPR011009">
    <property type="entry name" value="Kinase-like_dom_sf"/>
</dbReference>
<evidence type="ECO:0000256" key="2">
    <source>
        <dbReference type="ARBA" id="ARBA00008536"/>
    </source>
</evidence>
<dbReference type="AlphaFoldDB" id="A0A6I9S226"/>
<evidence type="ECO:0000256" key="19">
    <source>
        <dbReference type="ARBA" id="ARBA00048679"/>
    </source>
</evidence>
<evidence type="ECO:0000256" key="10">
    <source>
        <dbReference type="ARBA" id="ARBA00022734"/>
    </source>
</evidence>
<accession>A0A6I9S226</accession>
<evidence type="ECO:0000256" key="20">
    <source>
        <dbReference type="PROSITE-ProRule" id="PRU10141"/>
    </source>
</evidence>
<keyword evidence="9" id="KW-0732">Signal</keyword>
<keyword evidence="6" id="KW-0723">Serine/threonine-protein kinase</keyword>
<keyword evidence="8 21" id="KW-0812">Transmembrane</keyword>
<keyword evidence="23" id="KW-1185">Reference proteome</keyword>
<evidence type="ECO:0000256" key="1">
    <source>
        <dbReference type="ARBA" id="ARBA00004251"/>
    </source>
</evidence>
<evidence type="ECO:0000256" key="15">
    <source>
        <dbReference type="ARBA" id="ARBA00023136"/>
    </source>
</evidence>
<keyword evidence="11 20" id="KW-0547">Nucleotide-binding</keyword>
<dbReference type="InterPro" id="IPR050528">
    <property type="entry name" value="L-type_Lectin-RKs"/>
</dbReference>
<comment type="catalytic activity">
    <reaction evidence="19">
        <text>L-seryl-[protein] + ATP = O-phospho-L-seryl-[protein] + ADP + H(+)</text>
        <dbReference type="Rhea" id="RHEA:17989"/>
        <dbReference type="Rhea" id="RHEA-COMP:9863"/>
        <dbReference type="Rhea" id="RHEA-COMP:11604"/>
        <dbReference type="ChEBI" id="CHEBI:15378"/>
        <dbReference type="ChEBI" id="CHEBI:29999"/>
        <dbReference type="ChEBI" id="CHEBI:30616"/>
        <dbReference type="ChEBI" id="CHEBI:83421"/>
        <dbReference type="ChEBI" id="CHEBI:456216"/>
        <dbReference type="EC" id="2.7.11.1"/>
    </reaction>
</comment>
<comment type="similarity">
    <text evidence="3">In the C-terminal section; belongs to the protein kinase superfamily. Ser/Thr protein kinase family.</text>
</comment>
<keyword evidence="17" id="KW-0325">Glycoprotein</keyword>
<evidence type="ECO:0000313" key="23">
    <source>
        <dbReference type="Proteomes" id="UP000504607"/>
    </source>
</evidence>
<keyword evidence="14 21" id="KW-1133">Transmembrane helix</keyword>
<proteinExistence type="inferred from homology"/>
<dbReference type="GO" id="GO:0030246">
    <property type="term" value="F:carbohydrate binding"/>
    <property type="evidence" value="ECO:0007669"/>
    <property type="project" value="UniProtKB-KW"/>
</dbReference>
<evidence type="ECO:0000256" key="14">
    <source>
        <dbReference type="ARBA" id="ARBA00022989"/>
    </source>
</evidence>
<evidence type="ECO:0000313" key="24">
    <source>
        <dbReference type="RefSeq" id="XP_010936300.1"/>
    </source>
</evidence>
<evidence type="ECO:0000256" key="17">
    <source>
        <dbReference type="ARBA" id="ARBA00023180"/>
    </source>
</evidence>
<dbReference type="Pfam" id="PF00069">
    <property type="entry name" value="Pkinase"/>
    <property type="match status" value="1"/>
</dbReference>
<comment type="similarity">
    <text evidence="2">In the N-terminal section; belongs to the leguminous lectin family.</text>
</comment>
<evidence type="ECO:0000256" key="18">
    <source>
        <dbReference type="ARBA" id="ARBA00047899"/>
    </source>
</evidence>
<evidence type="ECO:0000256" key="4">
    <source>
        <dbReference type="ARBA" id="ARBA00012513"/>
    </source>
</evidence>
<dbReference type="FunFam" id="2.60.120.200:FF:000051">
    <property type="entry name" value="L-type lectin-domain containing receptor kinase V.9"/>
    <property type="match status" value="1"/>
</dbReference>
<evidence type="ECO:0000259" key="22">
    <source>
        <dbReference type="PROSITE" id="PS50011"/>
    </source>
</evidence>
<dbReference type="InterPro" id="IPR001220">
    <property type="entry name" value="Legume_lectin_dom"/>
</dbReference>
<dbReference type="Proteomes" id="UP000504607">
    <property type="component" value="Chromosome 13"/>
</dbReference>
<sequence>MSLQEDRKKLMPVISLETLVVCVLFLKVSAAIDGEFIFNGFQGANLSSDGVASITPDGLLRLTNLTMHATGHAFYSTPLLFKSSQTSNVISFSTTFVFAIVPGYPLGGMGMAFVLSPSKNLSGASHSQYLGLFNPSNNGNLSNHIVAVELDTSFNPEFKDINDNHVGIDIDSLTSTDSYYAGYFTNDDKFRNLTLMSGEPMQVWIEYDGKEMQLNVTLSPFKAPKPNHPLLSSNINLSSIFFDHMYVGFSASTGTVQASHYVLGWSFKLDGIAQPLDYSKLPHLPRTKSKQRPRGMTIWIPILVVVFLLITAAVVLFVVRRKNKFAEILEDWELEYGSHRFSYRDLYRATNGFEDSGLLGVGGFGRVYKGVLPTSNTGVAVKRVSHESKQGVREFVAEIMSIGRLRHRNLVQLLGYCRRKGELLLVYDFMPNGSLDKLLFDQKKFILDWAQRLQIIKGVALGLLYLHEECEQVIIHRDIKASNVLLDGELNGKLGDFGLARLYDHGADPKSTIAVGTMGYLAPEVTRRGKVTTSTDVFAFGAFLLEVACGRRPIEPRAPEEETILVDWVMKNWQRGTILGVADWRLQGRYVVKEVELVLKLGLLCSDRSPAARPSMRKVIQILDGAVPMPDLVVDPMSVGVSALPGGEGFSNCNTSTPLIGTASVQPGGR</sequence>
<feature type="transmembrane region" description="Helical" evidence="21">
    <location>
        <begin position="89"/>
        <end position="115"/>
    </location>
</feature>
<dbReference type="CDD" id="cd06899">
    <property type="entry name" value="lectin_legume_LecRK_Arcelin_ConA"/>
    <property type="match status" value="1"/>
</dbReference>
<comment type="subcellular location">
    <subcellularLocation>
        <location evidence="1">Cell membrane</location>
        <topology evidence="1">Single-pass type I membrane protein</topology>
    </subcellularLocation>
</comment>
<protein>
    <recommendedName>
        <fullName evidence="4">non-specific serine/threonine protein kinase</fullName>
        <ecNumber evidence="4">2.7.11.1</ecNumber>
    </recommendedName>
</protein>
<evidence type="ECO:0000256" key="16">
    <source>
        <dbReference type="ARBA" id="ARBA00023170"/>
    </source>
</evidence>
<keyword evidence="15 21" id="KW-0472">Membrane</keyword>
<dbReference type="PROSITE" id="PS00307">
    <property type="entry name" value="LECTIN_LEGUME_BETA"/>
    <property type="match status" value="1"/>
</dbReference>
<dbReference type="SUPFAM" id="SSF49899">
    <property type="entry name" value="Concanavalin A-like lectins/glucanases"/>
    <property type="match status" value="1"/>
</dbReference>
<keyword evidence="13 20" id="KW-0067">ATP-binding</keyword>
<evidence type="ECO:0000256" key="13">
    <source>
        <dbReference type="ARBA" id="ARBA00022840"/>
    </source>
</evidence>
<dbReference type="PROSITE" id="PS00107">
    <property type="entry name" value="PROTEIN_KINASE_ATP"/>
    <property type="match status" value="1"/>
</dbReference>
<dbReference type="FunFam" id="3.30.200.20:FF:000112">
    <property type="entry name" value="Lectin-domain containing receptor kinase A4.3"/>
    <property type="match status" value="1"/>
</dbReference>
<dbReference type="Pfam" id="PF00139">
    <property type="entry name" value="Lectin_legB"/>
    <property type="match status" value="1"/>
</dbReference>
<dbReference type="GeneID" id="105055956"/>
<dbReference type="InterPro" id="IPR013320">
    <property type="entry name" value="ConA-like_dom_sf"/>
</dbReference>
<dbReference type="EC" id="2.7.11.1" evidence="4"/>
<dbReference type="SUPFAM" id="SSF56112">
    <property type="entry name" value="Protein kinase-like (PK-like)"/>
    <property type="match status" value="1"/>
</dbReference>
<evidence type="ECO:0000256" key="9">
    <source>
        <dbReference type="ARBA" id="ARBA00022729"/>
    </source>
</evidence>
<dbReference type="InParanoid" id="A0A6I9S226"/>
<dbReference type="Gene3D" id="3.30.200.20">
    <property type="entry name" value="Phosphorylase Kinase, domain 1"/>
    <property type="match status" value="1"/>
</dbReference>
<evidence type="ECO:0000256" key="11">
    <source>
        <dbReference type="ARBA" id="ARBA00022741"/>
    </source>
</evidence>
<evidence type="ECO:0000256" key="3">
    <source>
        <dbReference type="ARBA" id="ARBA00010217"/>
    </source>
</evidence>
<dbReference type="GO" id="GO:0004674">
    <property type="term" value="F:protein serine/threonine kinase activity"/>
    <property type="evidence" value="ECO:0007669"/>
    <property type="project" value="UniProtKB-KW"/>
</dbReference>
<organism evidence="23 24">
    <name type="scientific">Elaeis guineensis var. tenera</name>
    <name type="common">Oil palm</name>
    <dbReference type="NCBI Taxonomy" id="51953"/>
    <lineage>
        <taxon>Eukaryota</taxon>
        <taxon>Viridiplantae</taxon>
        <taxon>Streptophyta</taxon>
        <taxon>Embryophyta</taxon>
        <taxon>Tracheophyta</taxon>
        <taxon>Spermatophyta</taxon>
        <taxon>Magnoliopsida</taxon>
        <taxon>Liliopsida</taxon>
        <taxon>Arecaceae</taxon>
        <taxon>Arecoideae</taxon>
        <taxon>Cocoseae</taxon>
        <taxon>Elaeidinae</taxon>
        <taxon>Elaeis</taxon>
    </lineage>
</organism>
<evidence type="ECO:0000256" key="12">
    <source>
        <dbReference type="ARBA" id="ARBA00022777"/>
    </source>
</evidence>
<keyword evidence="10" id="KW-0430">Lectin</keyword>
<dbReference type="GO" id="GO:0005886">
    <property type="term" value="C:plasma membrane"/>
    <property type="evidence" value="ECO:0007669"/>
    <property type="project" value="UniProtKB-SubCell"/>
</dbReference>
<feature type="transmembrane region" description="Helical" evidence="21">
    <location>
        <begin position="298"/>
        <end position="319"/>
    </location>
</feature>
<evidence type="ECO:0000256" key="5">
    <source>
        <dbReference type="ARBA" id="ARBA00022475"/>
    </source>
</evidence>
<gene>
    <name evidence="24" type="primary">LOC105055956</name>
</gene>
<keyword evidence="5" id="KW-1003">Cell membrane</keyword>
<dbReference type="GO" id="GO:0005524">
    <property type="term" value="F:ATP binding"/>
    <property type="evidence" value="ECO:0007669"/>
    <property type="project" value="UniProtKB-UniRule"/>
</dbReference>
<feature type="domain" description="Protein kinase" evidence="22">
    <location>
        <begin position="353"/>
        <end position="632"/>
    </location>
</feature>
<feature type="binding site" evidence="20">
    <location>
        <position position="382"/>
    </location>
    <ligand>
        <name>ATP</name>
        <dbReference type="ChEBI" id="CHEBI:30616"/>
    </ligand>
</feature>
<dbReference type="OrthoDB" id="543442at2759"/>
<dbReference type="RefSeq" id="XP_010936300.1">
    <property type="nucleotide sequence ID" value="XM_010937998.3"/>
</dbReference>
<evidence type="ECO:0000256" key="21">
    <source>
        <dbReference type="SAM" id="Phobius"/>
    </source>
</evidence>
<name>A0A6I9S226_ELAGV</name>
<dbReference type="CDD" id="cd14066">
    <property type="entry name" value="STKc_IRAK"/>
    <property type="match status" value="1"/>
</dbReference>
<dbReference type="PANTHER" id="PTHR27007">
    <property type="match status" value="1"/>
</dbReference>